<dbReference type="RefSeq" id="WP_371948045.1">
    <property type="nucleotide sequence ID" value="NZ_JAXCEI010000003.1"/>
</dbReference>
<evidence type="ECO:0000313" key="2">
    <source>
        <dbReference type="Proteomes" id="UP001569963"/>
    </source>
</evidence>
<name>A0ABV4Q697_9ACTN</name>
<dbReference type="Proteomes" id="UP001569963">
    <property type="component" value="Unassembled WGS sequence"/>
</dbReference>
<evidence type="ECO:0000313" key="1">
    <source>
        <dbReference type="EMBL" id="MFA1538598.1"/>
    </source>
</evidence>
<evidence type="ECO:0008006" key="3">
    <source>
        <dbReference type="Google" id="ProtNLM"/>
    </source>
</evidence>
<dbReference type="EMBL" id="JAXCEI010000003">
    <property type="protein sequence ID" value="MFA1538598.1"/>
    <property type="molecule type" value="Genomic_DNA"/>
</dbReference>
<keyword evidence="2" id="KW-1185">Reference proteome</keyword>
<accession>A0ABV4Q697</accession>
<proteinExistence type="predicted"/>
<comment type="caution">
    <text evidence="1">The sequence shown here is derived from an EMBL/GenBank/DDBJ whole genome shotgun (WGS) entry which is preliminary data.</text>
</comment>
<protein>
    <recommendedName>
        <fullName evidence="3">DUF4145 domain-containing protein</fullName>
    </recommendedName>
</protein>
<reference evidence="1 2" key="1">
    <citation type="submission" date="2023-11" db="EMBL/GenBank/DDBJ databases">
        <title>Actinomadura monticuli sp. nov., isolated from volcanic ash.</title>
        <authorList>
            <person name="Lee S.D."/>
            <person name="Yang H."/>
            <person name="Kim I.S."/>
        </authorList>
    </citation>
    <scope>NUCLEOTIDE SEQUENCE [LARGE SCALE GENOMIC DNA]</scope>
    <source>
        <strain evidence="1 2">DLS-62</strain>
    </source>
</reference>
<sequence>MTIDRDQLLESAKKHATKTLQAYTDDDHEAALTEAAVSLEQLSKAVLCDLHPALLIELRNGQLDSLLHLVGHGDKAKKPAKDLRTISGALAITRIKEILPHIKVPQERINQLIALRNGALHAGVFEGGETQVILAAFVRLSDRLFEELQVDRADRWGGNSQLAEALVSETLSDVEKSVRARMTKALRTYEEWVAKTPRELRSAWMETLQVTAYNSFVRSQPPPSDIADMTCPVCSHERATCIGDVRLATVFDGDGSYQMWILVAHSFICGVCDLRLRDLDELHAAGVPEVVELPDYEPDPSEYMDEGPWTVD</sequence>
<organism evidence="1 2">
    <name type="scientific">Actinomadura monticuli</name>
    <dbReference type="NCBI Taxonomy" id="3097367"/>
    <lineage>
        <taxon>Bacteria</taxon>
        <taxon>Bacillati</taxon>
        <taxon>Actinomycetota</taxon>
        <taxon>Actinomycetes</taxon>
        <taxon>Streptosporangiales</taxon>
        <taxon>Thermomonosporaceae</taxon>
        <taxon>Actinomadura</taxon>
    </lineage>
</organism>
<gene>
    <name evidence="1" type="ORF">SM611_06605</name>
</gene>